<dbReference type="Proteomes" id="UP001519460">
    <property type="component" value="Unassembled WGS sequence"/>
</dbReference>
<accession>A0ABD0M7N2</accession>
<sequence>MLVDTDPLALNLVTGIAAGLIAASAGDEAEAVVVVVDVDTEAAVAVVAEVDEGVVVLVVMEAAEEAEAVAETAAREDEVDVDGVAEEEKDLPDMSCTGLMKVVPAVDVLMVTPTFLARTLLRDSGVGV</sequence>
<organism evidence="1 2">
    <name type="scientific">Batillaria attramentaria</name>
    <dbReference type="NCBI Taxonomy" id="370345"/>
    <lineage>
        <taxon>Eukaryota</taxon>
        <taxon>Metazoa</taxon>
        <taxon>Spiralia</taxon>
        <taxon>Lophotrochozoa</taxon>
        <taxon>Mollusca</taxon>
        <taxon>Gastropoda</taxon>
        <taxon>Caenogastropoda</taxon>
        <taxon>Sorbeoconcha</taxon>
        <taxon>Cerithioidea</taxon>
        <taxon>Batillariidae</taxon>
        <taxon>Batillaria</taxon>
    </lineage>
</organism>
<keyword evidence="2" id="KW-1185">Reference proteome</keyword>
<gene>
    <name evidence="1" type="ORF">BaRGS_00001467</name>
</gene>
<protein>
    <recommendedName>
        <fullName evidence="3">Secreted protein</fullName>
    </recommendedName>
</protein>
<dbReference type="AlphaFoldDB" id="A0ABD0M7N2"/>
<comment type="caution">
    <text evidence="1">The sequence shown here is derived from an EMBL/GenBank/DDBJ whole genome shotgun (WGS) entry which is preliminary data.</text>
</comment>
<dbReference type="EMBL" id="JACVVK020000004">
    <property type="protein sequence ID" value="KAK7507532.1"/>
    <property type="molecule type" value="Genomic_DNA"/>
</dbReference>
<proteinExistence type="predicted"/>
<reference evidence="1 2" key="1">
    <citation type="journal article" date="2023" name="Sci. Data">
        <title>Genome assembly of the Korean intertidal mud-creeper Batillaria attramentaria.</title>
        <authorList>
            <person name="Patra A.K."/>
            <person name="Ho P.T."/>
            <person name="Jun S."/>
            <person name="Lee S.J."/>
            <person name="Kim Y."/>
            <person name="Won Y.J."/>
        </authorList>
    </citation>
    <scope>NUCLEOTIDE SEQUENCE [LARGE SCALE GENOMIC DNA]</scope>
    <source>
        <strain evidence="1">Wonlab-2016</strain>
    </source>
</reference>
<evidence type="ECO:0000313" key="2">
    <source>
        <dbReference type="Proteomes" id="UP001519460"/>
    </source>
</evidence>
<evidence type="ECO:0008006" key="3">
    <source>
        <dbReference type="Google" id="ProtNLM"/>
    </source>
</evidence>
<name>A0ABD0M7N2_9CAEN</name>
<evidence type="ECO:0000313" key="1">
    <source>
        <dbReference type="EMBL" id="KAK7507532.1"/>
    </source>
</evidence>